<keyword evidence="6" id="KW-0732">Signal</keyword>
<name>A0A368H6A6_ANCCA</name>
<feature type="transmembrane region" description="Helical" evidence="5">
    <location>
        <begin position="311"/>
        <end position="334"/>
    </location>
</feature>
<feature type="domain" description="Major facilitator superfamily (MFS) profile" evidence="7">
    <location>
        <begin position="10"/>
        <end position="491"/>
    </location>
</feature>
<dbReference type="GO" id="GO:0015149">
    <property type="term" value="F:hexose transmembrane transporter activity"/>
    <property type="evidence" value="ECO:0007669"/>
    <property type="project" value="TreeGrafter"/>
</dbReference>
<keyword evidence="3 5" id="KW-1133">Transmembrane helix</keyword>
<keyword evidence="4 5" id="KW-0472">Membrane</keyword>
<evidence type="ECO:0000256" key="4">
    <source>
        <dbReference type="ARBA" id="ARBA00023136"/>
    </source>
</evidence>
<dbReference type="STRING" id="29170.A0A368H6A6"/>
<comment type="subcellular location">
    <subcellularLocation>
        <location evidence="1">Membrane</location>
        <topology evidence="1">Multi-pass membrane protein</topology>
    </subcellularLocation>
</comment>
<evidence type="ECO:0000256" key="5">
    <source>
        <dbReference type="SAM" id="Phobius"/>
    </source>
</evidence>
<dbReference type="EMBL" id="JOJR01000019">
    <property type="protein sequence ID" value="RCN50805.1"/>
    <property type="molecule type" value="Genomic_DNA"/>
</dbReference>
<feature type="transmembrane region" description="Helical" evidence="5">
    <location>
        <begin position="180"/>
        <end position="202"/>
    </location>
</feature>
<dbReference type="AlphaFoldDB" id="A0A368H6A6"/>
<evidence type="ECO:0000313" key="9">
    <source>
        <dbReference type="Proteomes" id="UP000252519"/>
    </source>
</evidence>
<evidence type="ECO:0000256" key="1">
    <source>
        <dbReference type="ARBA" id="ARBA00004141"/>
    </source>
</evidence>
<dbReference type="PANTHER" id="PTHR23503:SF39">
    <property type="entry name" value="MAJOR FACILITATOR SUPERFAMILY (MFS) PROFILE DOMAIN-CONTAINING PROTEIN"/>
    <property type="match status" value="1"/>
</dbReference>
<dbReference type="Pfam" id="PF00083">
    <property type="entry name" value="Sugar_tr"/>
    <property type="match status" value="1"/>
</dbReference>
<evidence type="ECO:0000256" key="3">
    <source>
        <dbReference type="ARBA" id="ARBA00022989"/>
    </source>
</evidence>
<evidence type="ECO:0000259" key="7">
    <source>
        <dbReference type="PROSITE" id="PS50850"/>
    </source>
</evidence>
<feature type="transmembrane region" description="Helical" evidence="5">
    <location>
        <begin position="58"/>
        <end position="80"/>
    </location>
</feature>
<dbReference type="Proteomes" id="UP000252519">
    <property type="component" value="Unassembled WGS sequence"/>
</dbReference>
<dbReference type="InterPro" id="IPR020846">
    <property type="entry name" value="MFS_dom"/>
</dbReference>
<dbReference type="Gene3D" id="1.20.1250.20">
    <property type="entry name" value="MFS general substrate transporter like domains"/>
    <property type="match status" value="1"/>
</dbReference>
<feature type="signal peptide" evidence="6">
    <location>
        <begin position="1"/>
        <end position="18"/>
    </location>
</feature>
<accession>A0A368H6A6</accession>
<dbReference type="OrthoDB" id="8120565at2759"/>
<feature type="transmembrane region" description="Helical" evidence="5">
    <location>
        <begin position="346"/>
        <end position="366"/>
    </location>
</feature>
<dbReference type="InterPro" id="IPR005828">
    <property type="entry name" value="MFS_sugar_transport-like"/>
</dbReference>
<dbReference type="InterPro" id="IPR036259">
    <property type="entry name" value="MFS_trans_sf"/>
</dbReference>
<feature type="transmembrane region" description="Helical" evidence="5">
    <location>
        <begin position="399"/>
        <end position="422"/>
    </location>
</feature>
<dbReference type="InterPro" id="IPR045263">
    <property type="entry name" value="GLUT"/>
</dbReference>
<dbReference type="GO" id="GO:0016020">
    <property type="term" value="C:membrane"/>
    <property type="evidence" value="ECO:0007669"/>
    <property type="project" value="UniProtKB-SubCell"/>
</dbReference>
<dbReference type="PROSITE" id="PS50850">
    <property type="entry name" value="MFS"/>
    <property type="match status" value="1"/>
</dbReference>
<evidence type="ECO:0000256" key="6">
    <source>
        <dbReference type="SAM" id="SignalP"/>
    </source>
</evidence>
<feature type="transmembrane region" description="Helical" evidence="5">
    <location>
        <begin position="373"/>
        <end position="393"/>
    </location>
</feature>
<keyword evidence="2 5" id="KW-0812">Transmembrane</keyword>
<feature type="transmembrane region" description="Helical" evidence="5">
    <location>
        <begin position="464"/>
        <end position="486"/>
    </location>
</feature>
<dbReference type="PANTHER" id="PTHR23503">
    <property type="entry name" value="SOLUTE CARRIER FAMILY 2"/>
    <property type="match status" value="1"/>
</dbReference>
<gene>
    <name evidence="8" type="ORF">ANCCAN_03004</name>
</gene>
<dbReference type="SUPFAM" id="SSF103473">
    <property type="entry name" value="MFS general substrate transporter"/>
    <property type="match status" value="1"/>
</dbReference>
<comment type="caution">
    <text evidence="8">The sequence shown here is derived from an EMBL/GenBank/DDBJ whole genome shotgun (WGS) entry which is preliminary data.</text>
</comment>
<organism evidence="8 9">
    <name type="scientific">Ancylostoma caninum</name>
    <name type="common">Dog hookworm</name>
    <dbReference type="NCBI Taxonomy" id="29170"/>
    <lineage>
        <taxon>Eukaryota</taxon>
        <taxon>Metazoa</taxon>
        <taxon>Ecdysozoa</taxon>
        <taxon>Nematoda</taxon>
        <taxon>Chromadorea</taxon>
        <taxon>Rhabditida</taxon>
        <taxon>Rhabditina</taxon>
        <taxon>Rhabditomorpha</taxon>
        <taxon>Strongyloidea</taxon>
        <taxon>Ancylostomatidae</taxon>
        <taxon>Ancylostomatinae</taxon>
        <taxon>Ancylostoma</taxon>
    </lineage>
</organism>
<feature type="transmembrane region" description="Helical" evidence="5">
    <location>
        <begin position="434"/>
        <end position="458"/>
    </location>
</feature>
<keyword evidence="9" id="KW-1185">Reference proteome</keyword>
<proteinExistence type="predicted"/>
<evidence type="ECO:0000313" key="8">
    <source>
        <dbReference type="EMBL" id="RCN50805.1"/>
    </source>
</evidence>
<protein>
    <submittedName>
        <fullName evidence="8">Transporter, major facilitator family protein</fullName>
    </submittedName>
</protein>
<feature type="transmembrane region" description="Helical" evidence="5">
    <location>
        <begin position="92"/>
        <end position="111"/>
    </location>
</feature>
<reference evidence="8 9" key="1">
    <citation type="submission" date="2014-10" db="EMBL/GenBank/DDBJ databases">
        <title>Draft genome of the hookworm Ancylostoma caninum.</title>
        <authorList>
            <person name="Mitreva M."/>
        </authorList>
    </citation>
    <scope>NUCLEOTIDE SEQUENCE [LARGE SCALE GENOMIC DNA]</scope>
    <source>
        <strain evidence="8 9">Baltimore</strain>
    </source>
</reference>
<evidence type="ECO:0000256" key="2">
    <source>
        <dbReference type="ARBA" id="ARBA00022692"/>
    </source>
</evidence>
<sequence>MPSISIHVLSLALCLSSGFQQGYIASVLNQPYLQIENYINESWTERMDKPLKADVLNVLWSLLNVCFPIATIFGQFLAAFLCKEIGRKGTALLASSLYIPGVLLCAAAKYLHPYFELLYIGRILWSLANGINSVNATVWIVECAPPEIRGRMAAMQEFFMAAGALVTQGLGVPFSSDELWPYVFIPNVVFVLFSMALFAFVYESPQYIMEKEGNKDKARKALAAYHGVSIDDASVESELRICEDSATKQNSKANGAKSAIKIEHDSITVIFMPWKAQDATSQVIREAAWLGVMVKVGPQDFLDKLIVCKAALFQIAYVFTGARCLRAFSTYVLYGLGGWSFDSALYGSFVTSLLRLPFTLIPVFLVDRLGRRPLMISSTAISALSLIAMIVAIDLGPNFKVITLIGLSVLLLITACGIGSVSRFYAAELVPRSLLISSVSILTMFEALTKIAVEFAWYPVANVIGAQSLLMFLLPTAVFLLIMWAFCPETSKRTVNEVLNEVAMRKNLKVSFPM</sequence>
<feature type="chain" id="PRO_5016696343" evidence="6">
    <location>
        <begin position="19"/>
        <end position="514"/>
    </location>
</feature>